<proteinExistence type="predicted"/>
<dbReference type="AlphaFoldDB" id="A0A0C2CYT9"/>
<dbReference type="EMBL" id="JMCC02000110">
    <property type="protein sequence ID" value="KIG13027.1"/>
    <property type="molecule type" value="Genomic_DNA"/>
</dbReference>
<evidence type="ECO:0000313" key="2">
    <source>
        <dbReference type="EMBL" id="KIG13027.1"/>
    </source>
</evidence>
<sequence length="223" mass="24829">MSADVAGPSLRPDLRRWEPEDELPARRLLLIRHGHYDRVDDLGDEVWGLSALGRRQAARTGRRLARLVDHFPGKLEGIYASPWPRAMQTAEIGAHQIGVDRVRVKKYLHETIPLVPAGPNGGSTHPGLPVTTAADRHEVTSQIGRIVGRFFKGGNKPCTYLLFTHGNVIRYLLTESMGLPYETWMRIAIYHASITELRVFPGNGTALISYNETGHLPPEMITA</sequence>
<dbReference type="PANTHER" id="PTHR20935:SF0">
    <property type="entry name" value="SERINE_THREONINE-PROTEIN PHOSPHATASE PGAM5, MITOCHONDRIAL"/>
    <property type="match status" value="1"/>
</dbReference>
<dbReference type="GO" id="GO:0016787">
    <property type="term" value="F:hydrolase activity"/>
    <property type="evidence" value="ECO:0007669"/>
    <property type="project" value="UniProtKB-KW"/>
</dbReference>
<name>A0A0C2CYT9_9BACT</name>
<organism evidence="2 3">
    <name type="scientific">Enhygromyxa salina</name>
    <dbReference type="NCBI Taxonomy" id="215803"/>
    <lineage>
        <taxon>Bacteria</taxon>
        <taxon>Pseudomonadati</taxon>
        <taxon>Myxococcota</taxon>
        <taxon>Polyangia</taxon>
        <taxon>Nannocystales</taxon>
        <taxon>Nannocystaceae</taxon>
        <taxon>Enhygromyxa</taxon>
    </lineage>
</organism>
<dbReference type="Pfam" id="PF00300">
    <property type="entry name" value="His_Phos_1"/>
    <property type="match status" value="2"/>
</dbReference>
<evidence type="ECO:0000256" key="1">
    <source>
        <dbReference type="ARBA" id="ARBA00022801"/>
    </source>
</evidence>
<dbReference type="SMART" id="SM00855">
    <property type="entry name" value="PGAM"/>
    <property type="match status" value="1"/>
</dbReference>
<dbReference type="InterPro" id="IPR029033">
    <property type="entry name" value="His_PPase_superfam"/>
</dbReference>
<dbReference type="SUPFAM" id="SSF53254">
    <property type="entry name" value="Phosphoglycerate mutase-like"/>
    <property type="match status" value="1"/>
</dbReference>
<dbReference type="InterPro" id="IPR051021">
    <property type="entry name" value="Mito_Ser/Thr_phosphatase"/>
</dbReference>
<gene>
    <name evidence="2" type="ORF">DB30_00801</name>
</gene>
<reference evidence="2 3" key="1">
    <citation type="submission" date="2014-12" db="EMBL/GenBank/DDBJ databases">
        <title>Genome assembly of Enhygromyxa salina DSM 15201.</title>
        <authorList>
            <person name="Sharma G."/>
            <person name="Subramanian S."/>
        </authorList>
    </citation>
    <scope>NUCLEOTIDE SEQUENCE [LARGE SCALE GENOMIC DNA]</scope>
    <source>
        <strain evidence="2 3">DSM 15201</strain>
    </source>
</reference>
<protein>
    <submittedName>
        <fullName evidence="2">Putative phosphoglycerate mutase</fullName>
    </submittedName>
</protein>
<evidence type="ECO:0000313" key="3">
    <source>
        <dbReference type="Proteomes" id="UP000031599"/>
    </source>
</evidence>
<dbReference type="Gene3D" id="3.40.50.1240">
    <property type="entry name" value="Phosphoglycerate mutase-like"/>
    <property type="match status" value="1"/>
</dbReference>
<dbReference type="CDD" id="cd07067">
    <property type="entry name" value="HP_PGM_like"/>
    <property type="match status" value="1"/>
</dbReference>
<keyword evidence="1" id="KW-0378">Hydrolase</keyword>
<dbReference type="Proteomes" id="UP000031599">
    <property type="component" value="Unassembled WGS sequence"/>
</dbReference>
<comment type="caution">
    <text evidence="2">The sequence shown here is derived from an EMBL/GenBank/DDBJ whole genome shotgun (WGS) entry which is preliminary data.</text>
</comment>
<dbReference type="PANTHER" id="PTHR20935">
    <property type="entry name" value="PHOSPHOGLYCERATE MUTASE-RELATED"/>
    <property type="match status" value="1"/>
</dbReference>
<accession>A0A0C2CYT9</accession>
<dbReference type="InterPro" id="IPR013078">
    <property type="entry name" value="His_Pase_superF_clade-1"/>
</dbReference>